<organism evidence="8 9">
    <name type="scientific">Terfezia boudieri ATCC MYA-4762</name>
    <dbReference type="NCBI Taxonomy" id="1051890"/>
    <lineage>
        <taxon>Eukaryota</taxon>
        <taxon>Fungi</taxon>
        <taxon>Dikarya</taxon>
        <taxon>Ascomycota</taxon>
        <taxon>Pezizomycotina</taxon>
        <taxon>Pezizomycetes</taxon>
        <taxon>Pezizales</taxon>
        <taxon>Pezizaceae</taxon>
        <taxon>Terfezia</taxon>
    </lineage>
</organism>
<evidence type="ECO:0000313" key="9">
    <source>
        <dbReference type="Proteomes" id="UP000267821"/>
    </source>
</evidence>
<dbReference type="InterPro" id="IPR008253">
    <property type="entry name" value="Marvel"/>
</dbReference>
<accession>A0A3N4LIR6</accession>
<reference evidence="8 9" key="1">
    <citation type="journal article" date="2018" name="Nat. Ecol. Evol.">
        <title>Pezizomycetes genomes reveal the molecular basis of ectomycorrhizal truffle lifestyle.</title>
        <authorList>
            <person name="Murat C."/>
            <person name="Payen T."/>
            <person name="Noel B."/>
            <person name="Kuo A."/>
            <person name="Morin E."/>
            <person name="Chen J."/>
            <person name="Kohler A."/>
            <person name="Krizsan K."/>
            <person name="Balestrini R."/>
            <person name="Da Silva C."/>
            <person name="Montanini B."/>
            <person name="Hainaut M."/>
            <person name="Levati E."/>
            <person name="Barry K.W."/>
            <person name="Belfiori B."/>
            <person name="Cichocki N."/>
            <person name="Clum A."/>
            <person name="Dockter R.B."/>
            <person name="Fauchery L."/>
            <person name="Guy J."/>
            <person name="Iotti M."/>
            <person name="Le Tacon F."/>
            <person name="Lindquist E.A."/>
            <person name="Lipzen A."/>
            <person name="Malagnac F."/>
            <person name="Mello A."/>
            <person name="Molinier V."/>
            <person name="Miyauchi S."/>
            <person name="Poulain J."/>
            <person name="Riccioni C."/>
            <person name="Rubini A."/>
            <person name="Sitrit Y."/>
            <person name="Splivallo R."/>
            <person name="Traeger S."/>
            <person name="Wang M."/>
            <person name="Zifcakova L."/>
            <person name="Wipf D."/>
            <person name="Zambonelli A."/>
            <person name="Paolocci F."/>
            <person name="Nowrousian M."/>
            <person name="Ottonello S."/>
            <person name="Baldrian P."/>
            <person name="Spatafora J.W."/>
            <person name="Henrissat B."/>
            <person name="Nagy L.G."/>
            <person name="Aury J.M."/>
            <person name="Wincker P."/>
            <person name="Grigoriev I.V."/>
            <person name="Bonfante P."/>
            <person name="Martin F.M."/>
        </authorList>
    </citation>
    <scope>NUCLEOTIDE SEQUENCE [LARGE SCALE GENOMIC DNA]</scope>
    <source>
        <strain evidence="8 9">ATCC MYA-4762</strain>
    </source>
</reference>
<keyword evidence="2 6" id="KW-0812">Transmembrane</keyword>
<protein>
    <recommendedName>
        <fullName evidence="7">MARVEL domain-containing protein</fullName>
    </recommendedName>
</protein>
<feature type="transmembrane region" description="Helical" evidence="6">
    <location>
        <begin position="80"/>
        <end position="103"/>
    </location>
</feature>
<dbReference type="OrthoDB" id="5284712at2759"/>
<dbReference type="PANTHER" id="PTHR37451:SF3">
    <property type="entry name" value="MARVEL DOMAIN-CONTAINING PROTEIN"/>
    <property type="match status" value="1"/>
</dbReference>
<feature type="domain" description="MARVEL" evidence="7">
    <location>
        <begin position="16"/>
        <end position="170"/>
    </location>
</feature>
<dbReference type="GO" id="GO:0016020">
    <property type="term" value="C:membrane"/>
    <property type="evidence" value="ECO:0007669"/>
    <property type="project" value="UniProtKB-SubCell"/>
</dbReference>
<feature type="transmembrane region" description="Helical" evidence="6">
    <location>
        <begin position="21"/>
        <end position="43"/>
    </location>
</feature>
<dbReference type="STRING" id="1051890.A0A3N4LIR6"/>
<sequence length="290" mass="31661">MRLPDANPLVLQRATTAFQTLQALFIPIIMGVTGASMIQANAAHSSSKFMFALCWLTIPALIYVAMTPRFARTKPLSNPYAICGFNCLICFFWFVAPIALGVYNSKAQQEGYDKIQSDFKNKAPGAVAEADLPSSPSCNTTTGTPKECSLNQADVGLGVFNFLFWFATTLIAIYVALYYRVHLITPWEAHSAQIGGEQVTEHTKQAFGEDDDPQGGDYALINDEERSHNSNTPYSTQSTSQGASQYDDDYERQMARDGEADRSRSVGSGSYDAGRVGFPDGDYAYTGAGR</sequence>
<feature type="transmembrane region" description="Helical" evidence="6">
    <location>
        <begin position="159"/>
        <end position="179"/>
    </location>
</feature>
<evidence type="ECO:0000313" key="8">
    <source>
        <dbReference type="EMBL" id="RPB22797.1"/>
    </source>
</evidence>
<feature type="transmembrane region" description="Helical" evidence="6">
    <location>
        <begin position="49"/>
        <end position="68"/>
    </location>
</feature>
<keyword evidence="3 6" id="KW-1133">Transmembrane helix</keyword>
<dbReference type="InParanoid" id="A0A3N4LIR6"/>
<evidence type="ECO:0000256" key="3">
    <source>
        <dbReference type="ARBA" id="ARBA00022989"/>
    </source>
</evidence>
<evidence type="ECO:0000256" key="5">
    <source>
        <dbReference type="SAM" id="MobiDB-lite"/>
    </source>
</evidence>
<evidence type="ECO:0000256" key="1">
    <source>
        <dbReference type="ARBA" id="ARBA00004141"/>
    </source>
</evidence>
<feature type="compositionally biased region" description="Polar residues" evidence="5">
    <location>
        <begin position="229"/>
        <end position="244"/>
    </location>
</feature>
<evidence type="ECO:0000259" key="7">
    <source>
        <dbReference type="Pfam" id="PF01284"/>
    </source>
</evidence>
<dbReference type="Proteomes" id="UP000267821">
    <property type="component" value="Unassembled WGS sequence"/>
</dbReference>
<evidence type="ECO:0000256" key="4">
    <source>
        <dbReference type="ARBA" id="ARBA00023136"/>
    </source>
</evidence>
<proteinExistence type="predicted"/>
<evidence type="ECO:0000256" key="6">
    <source>
        <dbReference type="SAM" id="Phobius"/>
    </source>
</evidence>
<feature type="compositionally biased region" description="Basic and acidic residues" evidence="5">
    <location>
        <begin position="251"/>
        <end position="264"/>
    </location>
</feature>
<dbReference type="AlphaFoldDB" id="A0A3N4LIR6"/>
<dbReference type="EMBL" id="ML121549">
    <property type="protein sequence ID" value="RPB22797.1"/>
    <property type="molecule type" value="Genomic_DNA"/>
</dbReference>
<keyword evidence="9" id="KW-1185">Reference proteome</keyword>
<dbReference type="Pfam" id="PF01284">
    <property type="entry name" value="MARVEL"/>
    <property type="match status" value="1"/>
</dbReference>
<keyword evidence="4 6" id="KW-0472">Membrane</keyword>
<comment type="subcellular location">
    <subcellularLocation>
        <location evidence="1">Membrane</location>
        <topology evidence="1">Multi-pass membrane protein</topology>
    </subcellularLocation>
</comment>
<dbReference type="PANTHER" id="PTHR37451">
    <property type="entry name" value="MARVEL DOMAIN"/>
    <property type="match status" value="1"/>
</dbReference>
<name>A0A3N4LIR6_9PEZI</name>
<feature type="region of interest" description="Disordered" evidence="5">
    <location>
        <begin position="226"/>
        <end position="290"/>
    </location>
</feature>
<gene>
    <name evidence="8" type="ORF">L211DRAFT_302380</name>
</gene>
<evidence type="ECO:0000256" key="2">
    <source>
        <dbReference type="ARBA" id="ARBA00022692"/>
    </source>
</evidence>